<sequence>MGGYFYMRATIYLDESGCLGWKLDAPYQRGGSSRFFTLAAAIMPDGCERLLERVVRGVYKQRGRPARNELKSVHLSARERINFAGELAKIYHKCPDVQFVSITVRKDAVNAAFRRSPNSLYNYMTKLLLLEVMSGYDSVSFIPDVRSLKIELKHSLHEYLCTELAGSGANIRLETTPWESKDSFCLQFVDWLAGIVWAHHEHCNGEAYKAASPSIRQRRLFF</sequence>
<dbReference type="Pfam" id="PF12686">
    <property type="entry name" value="DUF3800"/>
    <property type="match status" value="1"/>
</dbReference>
<reference key="1">
    <citation type="submission" date="2010-09" db="EMBL/GenBank/DDBJ databases">
        <title>Complete genome sequence of Burkholderia rhizoxinica, the endosymbiont of the phytopathogenic fungus Rhizopus microsporus.</title>
        <authorList>
            <person name="Lackner G."/>
            <person name="Moebius N."/>
            <person name="Partida-Martinez L.P."/>
            <person name="Hertweck C."/>
        </authorList>
    </citation>
    <scope>NUCLEOTIDE SEQUENCE</scope>
    <source>
        <strain>HKI 454</strain>
    </source>
</reference>
<evidence type="ECO:0000313" key="2">
    <source>
        <dbReference type="Proteomes" id="UP000007437"/>
    </source>
</evidence>
<dbReference type="HOGENOM" id="CLU_108378_0_0_4"/>
<dbReference type="KEGG" id="brh:RBRH_01257"/>
<evidence type="ECO:0000313" key="1">
    <source>
        <dbReference type="EMBL" id="CBW77374.1"/>
    </source>
</evidence>
<evidence type="ECO:0008006" key="3">
    <source>
        <dbReference type="Google" id="ProtNLM"/>
    </source>
</evidence>
<dbReference type="EMBL" id="FR687361">
    <property type="protein sequence ID" value="CBW77374.1"/>
    <property type="molecule type" value="Genomic_DNA"/>
</dbReference>
<accession>E5AW72</accession>
<dbReference type="InterPro" id="IPR024524">
    <property type="entry name" value="DUF3800"/>
</dbReference>
<organism evidence="1 2">
    <name type="scientific">Mycetohabitans rhizoxinica (strain DSM 19002 / CIP 109453 / HKI 454)</name>
    <name type="common">Paraburkholderia rhizoxinica</name>
    <dbReference type="NCBI Taxonomy" id="882378"/>
    <lineage>
        <taxon>Bacteria</taxon>
        <taxon>Pseudomonadati</taxon>
        <taxon>Pseudomonadota</taxon>
        <taxon>Betaproteobacteria</taxon>
        <taxon>Burkholderiales</taxon>
        <taxon>Burkholderiaceae</taxon>
        <taxon>Mycetohabitans</taxon>
    </lineage>
</organism>
<dbReference type="AlphaFoldDB" id="E5AW72"/>
<name>E5AW72_MYCRK</name>
<keyword evidence="1" id="KW-0614">Plasmid</keyword>
<proteinExistence type="predicted"/>
<geneLocation type="plasmid" evidence="1 2">
    <name>pBRH02</name>
</geneLocation>
<protein>
    <recommendedName>
        <fullName evidence="3">DUF3800 domain-containing protein</fullName>
    </recommendedName>
</protein>
<dbReference type="Proteomes" id="UP000007437">
    <property type="component" value="Plasmid pBRH02"/>
</dbReference>
<reference evidence="1 2" key="2">
    <citation type="journal article" date="2011" name="J. Bacteriol.">
        <title>Complete genome sequence of Burkholderia rhizoxinica, an endosymbiont of Rhizopus microsporus.</title>
        <authorList>
            <person name="Lackner G."/>
            <person name="Moebius N."/>
            <person name="Partida-Martinez L."/>
            <person name="Hertweck C."/>
        </authorList>
    </citation>
    <scope>NUCLEOTIDE SEQUENCE [LARGE SCALE GENOMIC DNA]</scope>
    <source>
        <strain evidence="2">DSM 19002 / CIP 109453 / HKI 454</strain>
        <plasmid evidence="1 2">pBRH02</plasmid>
    </source>
</reference>
<gene>
    <name evidence="1" type="ordered locus">RBRH_01257</name>
</gene>